<dbReference type="EMBL" id="NPHW01004257">
    <property type="protein sequence ID" value="OXV08199.1"/>
    <property type="molecule type" value="Genomic_DNA"/>
</dbReference>
<accession>A0A232LVL9</accession>
<feature type="coiled-coil region" evidence="2">
    <location>
        <begin position="352"/>
        <end position="379"/>
    </location>
</feature>
<sequence>MPEKRKIELSDFDSPSYTKRPCTLDTDDEDSPVQMPHERPRSDPIYGQKSAFPGLDDFLGDELFYGPAEDGLEYLRMVRSEADSLPTLFVAPQSSAAALDVSDALESLTEDPKPSSVFYSDGVCAARRSVEVPGEIEESSTDAQSLYYALLRRRFLLLRSTLRCSPPLSVVTALDDSHPISIPQSSKAAHFEWRRLLPAVDPQMAQLACMDVGSVLRVLDITGRLMSEIIRDRDAIKIRRISVWIWGLLGRCRDLGELGSEDVAEIRGLGKRAVTILTRLRESELKLNDIESYEEGQSSDFEDAAAGEEVETNGVTEQLGANEHNHQCEDLDATTDCCDTKESLLARKDIENTESQQDSESLEEAKTQLRDRLQLCDEKKPLEVDEEVINISRQIRAMLDMVVTVVGEFYGQRDLLNARDIWEEDAVDW</sequence>
<organism evidence="4 5">
    <name type="scientific">Elaphomyces granulatus</name>
    <dbReference type="NCBI Taxonomy" id="519963"/>
    <lineage>
        <taxon>Eukaryota</taxon>
        <taxon>Fungi</taxon>
        <taxon>Dikarya</taxon>
        <taxon>Ascomycota</taxon>
        <taxon>Pezizomycotina</taxon>
        <taxon>Eurotiomycetes</taxon>
        <taxon>Eurotiomycetidae</taxon>
        <taxon>Eurotiales</taxon>
        <taxon>Elaphomycetaceae</taxon>
        <taxon>Elaphomyces</taxon>
    </lineage>
</organism>
<comment type="similarity">
    <text evidence="1">Belongs to the gemin-2 family.</text>
</comment>
<dbReference type="PANTHER" id="PTHR12794">
    <property type="entry name" value="GEMIN2"/>
    <property type="match status" value="1"/>
</dbReference>
<comment type="caution">
    <text evidence="4">The sequence shown here is derived from an EMBL/GenBank/DDBJ whole genome shotgun (WGS) entry which is preliminary data.</text>
</comment>
<reference evidence="4 5" key="1">
    <citation type="journal article" date="2015" name="Environ. Microbiol.">
        <title>Metagenome sequence of Elaphomyces granulatus from sporocarp tissue reveals Ascomycota ectomycorrhizal fingerprints of genome expansion and a Proteobacteria-rich microbiome.</title>
        <authorList>
            <person name="Quandt C.A."/>
            <person name="Kohler A."/>
            <person name="Hesse C.N."/>
            <person name="Sharpton T.J."/>
            <person name="Martin F."/>
            <person name="Spatafora J.W."/>
        </authorList>
    </citation>
    <scope>NUCLEOTIDE SEQUENCE [LARGE SCALE GENOMIC DNA]</scope>
    <source>
        <strain evidence="4 5">OSC145934</strain>
    </source>
</reference>
<dbReference type="PANTHER" id="PTHR12794:SF0">
    <property type="entry name" value="GEM-ASSOCIATED PROTEIN 2"/>
    <property type="match status" value="1"/>
</dbReference>
<evidence type="ECO:0000313" key="5">
    <source>
        <dbReference type="Proteomes" id="UP000243515"/>
    </source>
</evidence>
<name>A0A232LVL9_9EURO</name>
<dbReference type="GO" id="GO:0000387">
    <property type="term" value="P:spliceosomal snRNP assembly"/>
    <property type="evidence" value="ECO:0007669"/>
    <property type="project" value="InterPro"/>
</dbReference>
<dbReference type="GO" id="GO:0032797">
    <property type="term" value="C:SMN complex"/>
    <property type="evidence" value="ECO:0007669"/>
    <property type="project" value="TreeGrafter"/>
</dbReference>
<dbReference type="InterPro" id="IPR035426">
    <property type="entry name" value="Gemin2/Brr1"/>
</dbReference>
<evidence type="ECO:0000256" key="2">
    <source>
        <dbReference type="SAM" id="Coils"/>
    </source>
</evidence>
<keyword evidence="2" id="KW-0175">Coiled coil</keyword>
<dbReference type="OrthoDB" id="428895at2759"/>
<feature type="region of interest" description="Disordered" evidence="3">
    <location>
        <begin position="1"/>
        <end position="47"/>
    </location>
</feature>
<dbReference type="Gene3D" id="1.20.58.1070">
    <property type="match status" value="1"/>
</dbReference>
<dbReference type="Proteomes" id="UP000243515">
    <property type="component" value="Unassembled WGS sequence"/>
</dbReference>
<keyword evidence="5" id="KW-1185">Reference proteome</keyword>
<dbReference type="AlphaFoldDB" id="A0A232LVL9"/>
<proteinExistence type="inferred from homology"/>
<evidence type="ECO:0000313" key="4">
    <source>
        <dbReference type="EMBL" id="OXV08199.1"/>
    </source>
</evidence>
<evidence type="ECO:0000256" key="3">
    <source>
        <dbReference type="SAM" id="MobiDB-lite"/>
    </source>
</evidence>
<gene>
    <name evidence="4" type="ORF">Egran_04038</name>
</gene>
<dbReference type="GO" id="GO:0005634">
    <property type="term" value="C:nucleus"/>
    <property type="evidence" value="ECO:0007669"/>
    <property type="project" value="TreeGrafter"/>
</dbReference>
<evidence type="ECO:0000256" key="1">
    <source>
        <dbReference type="ARBA" id="ARBA00025758"/>
    </source>
</evidence>
<protein>
    <submittedName>
        <fullName evidence="4">Uncharacterized protein</fullName>
    </submittedName>
</protein>
<dbReference type="Pfam" id="PF04938">
    <property type="entry name" value="SIP1"/>
    <property type="match status" value="1"/>
</dbReference>